<evidence type="ECO:0000256" key="1">
    <source>
        <dbReference type="SAM" id="MobiDB-lite"/>
    </source>
</evidence>
<feature type="region of interest" description="Disordered" evidence="1">
    <location>
        <begin position="54"/>
        <end position="73"/>
    </location>
</feature>
<proteinExistence type="predicted"/>
<dbReference type="AlphaFoldDB" id="A0A7C9D2S7"/>
<reference evidence="2" key="2">
    <citation type="submission" date="2020-07" db="EMBL/GenBank/DDBJ databases">
        <authorList>
            <person name="Vera ALvarez R."/>
            <person name="Arias-Moreno D.M."/>
            <person name="Jimenez-Jacinto V."/>
            <person name="Jimenez-Bremont J.F."/>
            <person name="Swaminathan K."/>
            <person name="Moose S.P."/>
            <person name="Guerrero-Gonzalez M.L."/>
            <person name="Marino-Ramirez L."/>
            <person name="Landsman D."/>
            <person name="Rodriguez-Kessler M."/>
            <person name="Delgado-Sanchez P."/>
        </authorList>
    </citation>
    <scope>NUCLEOTIDE SEQUENCE</scope>
    <source>
        <tissue evidence="2">Cladode</tissue>
    </source>
</reference>
<sequence length="100" mass="11485">MKYVEDSHCSRQSIESTESMKQLAEEALKVGELLGVKVISHRANAVKRITESLKTNNNNNNSQKFPLKRGVGRSGCTRSYPYEYKTHRDQKRQMLRASLK</sequence>
<name>A0A7C9D2S7_OPUST</name>
<protein>
    <submittedName>
        <fullName evidence="2">Uncharacterized protein</fullName>
    </submittedName>
</protein>
<evidence type="ECO:0000313" key="2">
    <source>
        <dbReference type="EMBL" id="MBA4632126.1"/>
    </source>
</evidence>
<accession>A0A7C9D2S7</accession>
<organism evidence="2">
    <name type="scientific">Opuntia streptacantha</name>
    <name type="common">Prickly pear cactus</name>
    <name type="synonym">Opuntia cardona</name>
    <dbReference type="NCBI Taxonomy" id="393608"/>
    <lineage>
        <taxon>Eukaryota</taxon>
        <taxon>Viridiplantae</taxon>
        <taxon>Streptophyta</taxon>
        <taxon>Embryophyta</taxon>
        <taxon>Tracheophyta</taxon>
        <taxon>Spermatophyta</taxon>
        <taxon>Magnoliopsida</taxon>
        <taxon>eudicotyledons</taxon>
        <taxon>Gunneridae</taxon>
        <taxon>Pentapetalae</taxon>
        <taxon>Caryophyllales</taxon>
        <taxon>Cactineae</taxon>
        <taxon>Cactaceae</taxon>
        <taxon>Opuntioideae</taxon>
        <taxon>Opuntia</taxon>
    </lineage>
</organism>
<dbReference type="EMBL" id="GISG01081048">
    <property type="protein sequence ID" value="MBA4632126.1"/>
    <property type="molecule type" value="Transcribed_RNA"/>
</dbReference>
<reference evidence="2" key="1">
    <citation type="journal article" date="2013" name="J. Plant Res.">
        <title>Effect of fungi and light on seed germination of three Opuntia species from semiarid lands of central Mexico.</title>
        <authorList>
            <person name="Delgado-Sanchez P."/>
            <person name="Jimenez-Bremont J.F."/>
            <person name="Guerrero-Gonzalez Mde L."/>
            <person name="Flores J."/>
        </authorList>
    </citation>
    <scope>NUCLEOTIDE SEQUENCE</scope>
    <source>
        <tissue evidence="2">Cladode</tissue>
    </source>
</reference>